<evidence type="ECO:0000259" key="1">
    <source>
        <dbReference type="PROSITE" id="PS50144"/>
    </source>
</evidence>
<dbReference type="PROSITE" id="PS50144">
    <property type="entry name" value="MATH"/>
    <property type="match status" value="1"/>
</dbReference>
<dbReference type="Gene3D" id="2.60.210.10">
    <property type="entry name" value="Apoptosis, Tumor Necrosis Factor Receptor Associated Protein 2, Chain A"/>
    <property type="match status" value="1"/>
</dbReference>
<reference evidence="3" key="1">
    <citation type="submission" date="2024-06" db="EMBL/GenBank/DDBJ databases">
        <authorList>
            <person name="Ryan C."/>
        </authorList>
    </citation>
    <scope>NUCLEOTIDE SEQUENCE [LARGE SCALE GENOMIC DNA]</scope>
</reference>
<evidence type="ECO:0000313" key="3">
    <source>
        <dbReference type="Proteomes" id="UP001497457"/>
    </source>
</evidence>
<protein>
    <recommendedName>
        <fullName evidence="1">MATH domain-containing protein</fullName>
    </recommendedName>
</protein>
<accession>A0ABC9B8N0</accession>
<name>A0ABC9B8N0_9POAL</name>
<feature type="domain" description="MATH" evidence="1">
    <location>
        <begin position="24"/>
        <end position="173"/>
    </location>
</feature>
<dbReference type="AlphaFoldDB" id="A0ABC9B8N0"/>
<proteinExistence type="predicted"/>
<keyword evidence="3" id="KW-1185">Reference proteome</keyword>
<reference evidence="2 3" key="2">
    <citation type="submission" date="2024-10" db="EMBL/GenBank/DDBJ databases">
        <authorList>
            <person name="Ryan C."/>
        </authorList>
    </citation>
    <scope>NUCLEOTIDE SEQUENCE [LARGE SCALE GENOMIC DNA]</scope>
</reference>
<sequence length="254" mass="27518">MSSSMPPPPPPSRSASCFVAKPARGFQLLRIDGYSCTKDLPSGERVTSKVFTVGGRRWCVDYYPNGADASADESGAIALYLRLVGSAASGGGIYDYYPQIKARVRASYKFSLLDLATGDAAYERPETTDVFKVAGSEAAAAGDDAGCGYAAFITRQELEGMIREDRLAIRCDVGVTEVAPLPPAVVADNTSPAARILGGLAPRHRYNTHDYMLGDELYYGGLDGWREGIGRNQEQLLDDKEYIRRCLAGERPRE</sequence>
<evidence type="ECO:0000313" key="2">
    <source>
        <dbReference type="EMBL" id="CAL4996816.1"/>
    </source>
</evidence>
<dbReference type="EMBL" id="OZ075135">
    <property type="protein sequence ID" value="CAL4996816.1"/>
    <property type="molecule type" value="Genomic_DNA"/>
</dbReference>
<dbReference type="CDD" id="cd00121">
    <property type="entry name" value="MATH"/>
    <property type="match status" value="1"/>
</dbReference>
<dbReference type="PANTHER" id="PTHR26379:SF282">
    <property type="entry name" value="OS04G0433000 PROTEIN"/>
    <property type="match status" value="1"/>
</dbReference>
<dbReference type="InterPro" id="IPR045005">
    <property type="entry name" value="BPM1-6"/>
</dbReference>
<dbReference type="InterPro" id="IPR008974">
    <property type="entry name" value="TRAF-like"/>
</dbReference>
<dbReference type="Pfam" id="PF22486">
    <property type="entry name" value="MATH_2"/>
    <property type="match status" value="1"/>
</dbReference>
<dbReference type="Proteomes" id="UP001497457">
    <property type="component" value="Chromosome 25rd"/>
</dbReference>
<dbReference type="SUPFAM" id="SSF49599">
    <property type="entry name" value="TRAF domain-like"/>
    <property type="match status" value="1"/>
</dbReference>
<dbReference type="InterPro" id="IPR002083">
    <property type="entry name" value="MATH/TRAF_dom"/>
</dbReference>
<organism evidence="2 3">
    <name type="scientific">Urochloa decumbens</name>
    <dbReference type="NCBI Taxonomy" id="240449"/>
    <lineage>
        <taxon>Eukaryota</taxon>
        <taxon>Viridiplantae</taxon>
        <taxon>Streptophyta</taxon>
        <taxon>Embryophyta</taxon>
        <taxon>Tracheophyta</taxon>
        <taxon>Spermatophyta</taxon>
        <taxon>Magnoliopsida</taxon>
        <taxon>Liliopsida</taxon>
        <taxon>Poales</taxon>
        <taxon>Poaceae</taxon>
        <taxon>PACMAD clade</taxon>
        <taxon>Panicoideae</taxon>
        <taxon>Panicodae</taxon>
        <taxon>Paniceae</taxon>
        <taxon>Melinidinae</taxon>
        <taxon>Urochloa</taxon>
    </lineage>
</organism>
<dbReference type="PANTHER" id="PTHR26379">
    <property type="entry name" value="BTB/POZ AND MATH DOMAIN-CONTAINING PROTEIN 1"/>
    <property type="match status" value="1"/>
</dbReference>
<gene>
    <name evidence="2" type="ORF">URODEC1_LOCUS63102</name>
</gene>